<reference evidence="1 2" key="1">
    <citation type="journal article" date="2009" name="PLoS Genet.">
        <title>Genomic analysis of the basal lineage fungus Rhizopus oryzae reveals a whole-genome duplication.</title>
        <authorList>
            <person name="Ma L.-J."/>
            <person name="Ibrahim A.S."/>
            <person name="Skory C."/>
            <person name="Grabherr M.G."/>
            <person name="Burger G."/>
            <person name="Butler M."/>
            <person name="Elias M."/>
            <person name="Idnurm A."/>
            <person name="Lang B.F."/>
            <person name="Sone T."/>
            <person name="Abe A."/>
            <person name="Calvo S.E."/>
            <person name="Corrochano L.M."/>
            <person name="Engels R."/>
            <person name="Fu J."/>
            <person name="Hansberg W."/>
            <person name="Kim J.-M."/>
            <person name="Kodira C.D."/>
            <person name="Koehrsen M.J."/>
            <person name="Liu B."/>
            <person name="Miranda-Saavedra D."/>
            <person name="O'Leary S."/>
            <person name="Ortiz-Castellanos L."/>
            <person name="Poulter R."/>
            <person name="Rodriguez-Romero J."/>
            <person name="Ruiz-Herrera J."/>
            <person name="Shen Y.-Q."/>
            <person name="Zeng Q."/>
            <person name="Galagan J."/>
            <person name="Birren B.W."/>
            <person name="Cuomo C.A."/>
            <person name="Wickes B.L."/>
        </authorList>
    </citation>
    <scope>NUCLEOTIDE SEQUENCE [LARGE SCALE GENOMIC DNA]</scope>
    <source>
        <strain evidence="2">RA 99-880 / ATCC MYA-4621 / FGSC 9543 / NRRL 43880</strain>
    </source>
</reference>
<proteinExistence type="predicted"/>
<evidence type="ECO:0000313" key="1">
    <source>
        <dbReference type="EMBL" id="EIE79717.1"/>
    </source>
</evidence>
<organism evidence="1 2">
    <name type="scientific">Rhizopus delemar (strain RA 99-880 / ATCC MYA-4621 / FGSC 9543 / NRRL 43880)</name>
    <name type="common">Mucormycosis agent</name>
    <name type="synonym">Rhizopus arrhizus var. delemar</name>
    <dbReference type="NCBI Taxonomy" id="246409"/>
    <lineage>
        <taxon>Eukaryota</taxon>
        <taxon>Fungi</taxon>
        <taxon>Fungi incertae sedis</taxon>
        <taxon>Mucoromycota</taxon>
        <taxon>Mucoromycotina</taxon>
        <taxon>Mucoromycetes</taxon>
        <taxon>Mucorales</taxon>
        <taxon>Mucorineae</taxon>
        <taxon>Rhizopodaceae</taxon>
        <taxon>Rhizopus</taxon>
    </lineage>
</organism>
<accession>I1BU37</accession>
<name>I1BU37_RHIO9</name>
<dbReference type="AlphaFoldDB" id="I1BU37"/>
<dbReference type="RefSeq" id="XP_067515113.1">
    <property type="nucleotide sequence ID" value="XM_067659012.1"/>
</dbReference>
<dbReference type="GeneID" id="93611393"/>
<dbReference type="InParanoid" id="I1BU37"/>
<keyword evidence="2" id="KW-1185">Reference proteome</keyword>
<dbReference type="OrthoDB" id="2287941at2759"/>
<dbReference type="Proteomes" id="UP000009138">
    <property type="component" value="Unassembled WGS sequence"/>
</dbReference>
<protein>
    <submittedName>
        <fullName evidence="1">Uncharacterized protein</fullName>
    </submittedName>
</protein>
<evidence type="ECO:0000313" key="2">
    <source>
        <dbReference type="Proteomes" id="UP000009138"/>
    </source>
</evidence>
<sequence length="91" mass="10601">MGVSVLKQNYDTKKKVGSGGGKSRLIKADEFQYRSNQKEIETKFRKFRKLRNNLKKDKVIAAEFSLSHFKSSLVNKDRFVEYLQEPKSLQS</sequence>
<dbReference type="EMBL" id="CH476734">
    <property type="protein sequence ID" value="EIE79717.1"/>
    <property type="molecule type" value="Genomic_DNA"/>
</dbReference>
<gene>
    <name evidence="1" type="ORF">RO3G_04422</name>
</gene>
<dbReference type="VEuPathDB" id="FungiDB:RO3G_04422"/>